<evidence type="ECO:0000256" key="9">
    <source>
        <dbReference type="ARBA" id="ARBA00022840"/>
    </source>
</evidence>
<dbReference type="InterPro" id="IPR013767">
    <property type="entry name" value="PAS_fold"/>
</dbReference>
<dbReference type="Gene3D" id="3.30.565.10">
    <property type="entry name" value="Histidine kinase-like ATPase, C-terminal domain"/>
    <property type="match status" value="1"/>
</dbReference>
<dbReference type="Pfam" id="PF00512">
    <property type="entry name" value="HisKA"/>
    <property type="match status" value="1"/>
</dbReference>
<feature type="transmembrane region" description="Helical" evidence="15">
    <location>
        <begin position="102"/>
        <end position="129"/>
    </location>
</feature>
<keyword evidence="3 13" id="KW-1003">Cell membrane</keyword>
<dbReference type="SUPFAM" id="SSF47384">
    <property type="entry name" value="Homodimeric domain of signal transducing histidine kinase"/>
    <property type="match status" value="1"/>
</dbReference>
<dbReference type="RefSeq" id="WP_180280976.1">
    <property type="nucleotide sequence ID" value="NZ_JABFDB010000002.1"/>
</dbReference>
<dbReference type="SUPFAM" id="SSF55785">
    <property type="entry name" value="PYP-like sensor domain (PAS domain)"/>
    <property type="match status" value="1"/>
</dbReference>
<proteinExistence type="predicted"/>
<dbReference type="EC" id="2.7.13.3" evidence="13"/>
<dbReference type="SMART" id="SM00388">
    <property type="entry name" value="HisKA"/>
    <property type="match status" value="1"/>
</dbReference>
<feature type="transmembrane region" description="Helical" evidence="15">
    <location>
        <begin position="301"/>
        <end position="323"/>
    </location>
</feature>
<dbReference type="Pfam" id="PF19312">
    <property type="entry name" value="NtrY_N"/>
    <property type="match status" value="1"/>
</dbReference>
<comment type="catalytic activity">
    <reaction evidence="1 13">
        <text>ATP + protein L-histidine = ADP + protein N-phospho-L-histidine.</text>
        <dbReference type="EC" id="2.7.13.3"/>
    </reaction>
</comment>
<keyword evidence="9 13" id="KW-0067">ATP-binding</keyword>
<dbReference type="PRINTS" id="PR00344">
    <property type="entry name" value="BCTRLSENSOR"/>
</dbReference>
<dbReference type="PANTHER" id="PTHR43065">
    <property type="entry name" value="SENSOR HISTIDINE KINASE"/>
    <property type="match status" value="1"/>
</dbReference>
<organism evidence="18 19">
    <name type="scientific">Azospirillum oleiclasticum</name>
    <dbReference type="NCBI Taxonomy" id="2735135"/>
    <lineage>
        <taxon>Bacteria</taxon>
        <taxon>Pseudomonadati</taxon>
        <taxon>Pseudomonadota</taxon>
        <taxon>Alphaproteobacteria</taxon>
        <taxon>Rhodospirillales</taxon>
        <taxon>Azospirillaceae</taxon>
        <taxon>Azospirillum</taxon>
    </lineage>
</organism>
<evidence type="ECO:0000313" key="19">
    <source>
        <dbReference type="Proteomes" id="UP000584642"/>
    </source>
</evidence>
<evidence type="ECO:0000256" key="6">
    <source>
        <dbReference type="ARBA" id="ARBA00022692"/>
    </source>
</evidence>
<evidence type="ECO:0000259" key="17">
    <source>
        <dbReference type="PROSITE" id="PS50885"/>
    </source>
</evidence>
<keyword evidence="13" id="KW-0535">Nitrogen fixation</keyword>
<evidence type="ECO:0000256" key="10">
    <source>
        <dbReference type="ARBA" id="ARBA00022989"/>
    </source>
</evidence>
<dbReference type="Proteomes" id="UP000584642">
    <property type="component" value="Unassembled WGS sequence"/>
</dbReference>
<dbReference type="InterPro" id="IPR000014">
    <property type="entry name" value="PAS"/>
</dbReference>
<dbReference type="EMBL" id="JABFDB010000002">
    <property type="protein sequence ID" value="NYZ19203.1"/>
    <property type="molecule type" value="Genomic_DNA"/>
</dbReference>
<keyword evidence="7 13" id="KW-0547">Nucleotide-binding</keyword>
<dbReference type="SMART" id="SM00387">
    <property type="entry name" value="HATPase_c"/>
    <property type="match status" value="1"/>
</dbReference>
<evidence type="ECO:0000256" key="14">
    <source>
        <dbReference type="SAM" id="MobiDB-lite"/>
    </source>
</evidence>
<dbReference type="CDD" id="cd00082">
    <property type="entry name" value="HisKA"/>
    <property type="match status" value="1"/>
</dbReference>
<dbReference type="InterPro" id="IPR017232">
    <property type="entry name" value="NtrY"/>
</dbReference>
<dbReference type="SUPFAM" id="SSF55874">
    <property type="entry name" value="ATPase domain of HSP90 chaperone/DNA topoisomerase II/histidine kinase"/>
    <property type="match status" value="1"/>
</dbReference>
<evidence type="ECO:0000256" key="15">
    <source>
        <dbReference type="SAM" id="Phobius"/>
    </source>
</evidence>
<evidence type="ECO:0000256" key="1">
    <source>
        <dbReference type="ARBA" id="ARBA00000085"/>
    </source>
</evidence>
<dbReference type="CDD" id="cd06225">
    <property type="entry name" value="HAMP"/>
    <property type="match status" value="1"/>
</dbReference>
<reference evidence="18 19" key="1">
    <citation type="submission" date="2020-05" db="EMBL/GenBank/DDBJ databases">
        <title>Azospirillum oleiclasticum sp. nov, a nitrogen-fixing and heavy crude oil-emulsifying bacterium isolated from the crude oil of Yumen Oilfield.</title>
        <authorList>
            <person name="Wu D."/>
            <person name="Cai M."/>
            <person name="Zhang X."/>
        </authorList>
    </citation>
    <scope>NUCLEOTIDE SEQUENCE [LARGE SCALE GENOMIC DNA]</scope>
    <source>
        <strain evidence="18 19">ROY-1-1-2</strain>
    </source>
</reference>
<evidence type="ECO:0000256" key="5">
    <source>
        <dbReference type="ARBA" id="ARBA00022679"/>
    </source>
</evidence>
<dbReference type="InterPro" id="IPR003661">
    <property type="entry name" value="HisK_dim/P_dom"/>
</dbReference>
<keyword evidence="11 13" id="KW-0902">Two-component regulatory system</keyword>
<evidence type="ECO:0000256" key="12">
    <source>
        <dbReference type="ARBA" id="ARBA00023136"/>
    </source>
</evidence>
<evidence type="ECO:0000256" key="11">
    <source>
        <dbReference type="ARBA" id="ARBA00023012"/>
    </source>
</evidence>
<feature type="region of interest" description="Disordered" evidence="14">
    <location>
        <begin position="740"/>
        <end position="770"/>
    </location>
</feature>
<feature type="domain" description="Histidine kinase" evidence="16">
    <location>
        <begin position="519"/>
        <end position="742"/>
    </location>
</feature>
<dbReference type="SMART" id="SM00304">
    <property type="entry name" value="HAMP"/>
    <property type="match status" value="1"/>
</dbReference>
<dbReference type="GO" id="GO:0016301">
    <property type="term" value="F:kinase activity"/>
    <property type="evidence" value="ECO:0007669"/>
    <property type="project" value="UniProtKB-KW"/>
</dbReference>
<feature type="domain" description="HAMP" evidence="17">
    <location>
        <begin position="327"/>
        <end position="380"/>
    </location>
</feature>
<gene>
    <name evidence="18" type="ORF">HND93_05720</name>
</gene>
<keyword evidence="8 13" id="KW-0418">Kinase</keyword>
<evidence type="ECO:0000256" key="7">
    <source>
        <dbReference type="ARBA" id="ARBA00022741"/>
    </source>
</evidence>
<keyword evidence="10 15" id="KW-1133">Transmembrane helix</keyword>
<feature type="transmembrane region" description="Helical" evidence="15">
    <location>
        <begin position="29"/>
        <end position="48"/>
    </location>
</feature>
<dbReference type="Pfam" id="PF00989">
    <property type="entry name" value="PAS"/>
    <property type="match status" value="1"/>
</dbReference>
<evidence type="ECO:0000313" key="18">
    <source>
        <dbReference type="EMBL" id="NYZ19203.1"/>
    </source>
</evidence>
<evidence type="ECO:0000256" key="2">
    <source>
        <dbReference type="ARBA" id="ARBA00004651"/>
    </source>
</evidence>
<name>A0ABX2T7S1_9PROT</name>
<evidence type="ECO:0000256" key="8">
    <source>
        <dbReference type="ARBA" id="ARBA00022777"/>
    </source>
</evidence>
<evidence type="ECO:0000256" key="4">
    <source>
        <dbReference type="ARBA" id="ARBA00022553"/>
    </source>
</evidence>
<feature type="transmembrane region" description="Helical" evidence="15">
    <location>
        <begin position="60"/>
        <end position="81"/>
    </location>
</feature>
<keyword evidence="4" id="KW-0597">Phosphoprotein</keyword>
<dbReference type="InterPro" id="IPR005467">
    <property type="entry name" value="His_kinase_dom"/>
</dbReference>
<dbReference type="PIRSF" id="PIRSF037532">
    <property type="entry name" value="STHK_NtrY"/>
    <property type="match status" value="1"/>
</dbReference>
<dbReference type="InterPro" id="IPR036097">
    <property type="entry name" value="HisK_dim/P_sf"/>
</dbReference>
<dbReference type="InterPro" id="IPR035965">
    <property type="entry name" value="PAS-like_dom_sf"/>
</dbReference>
<accession>A0ABX2T7S1</accession>
<dbReference type="PROSITE" id="PS50109">
    <property type="entry name" value="HIS_KIN"/>
    <property type="match status" value="1"/>
</dbReference>
<dbReference type="Gene3D" id="1.10.287.130">
    <property type="match status" value="1"/>
</dbReference>
<dbReference type="Pfam" id="PF02518">
    <property type="entry name" value="HATPase_c"/>
    <property type="match status" value="1"/>
</dbReference>
<keyword evidence="12 13" id="KW-0472">Membrane</keyword>
<evidence type="ECO:0000259" key="16">
    <source>
        <dbReference type="PROSITE" id="PS50109"/>
    </source>
</evidence>
<dbReference type="InterPro" id="IPR036890">
    <property type="entry name" value="HATPase_C_sf"/>
</dbReference>
<dbReference type="Gene3D" id="6.10.340.10">
    <property type="match status" value="1"/>
</dbReference>
<keyword evidence="6 13" id="KW-0812">Transmembrane</keyword>
<evidence type="ECO:0000256" key="13">
    <source>
        <dbReference type="PIRNR" id="PIRNR037532"/>
    </source>
</evidence>
<dbReference type="InterPro" id="IPR003660">
    <property type="entry name" value="HAMP_dom"/>
</dbReference>
<dbReference type="InterPro" id="IPR003594">
    <property type="entry name" value="HATPase_dom"/>
</dbReference>
<protein>
    <recommendedName>
        <fullName evidence="13">Nitrogen regulation protein</fullName>
        <ecNumber evidence="13">2.7.13.3</ecNumber>
    </recommendedName>
</protein>
<comment type="subcellular location">
    <subcellularLocation>
        <location evidence="2 13">Cell membrane</location>
        <topology evidence="2 13">Multi-pass membrane protein</topology>
    </subcellularLocation>
</comment>
<sequence>MSIPSNDTASSRWRQVLQWAARVGLAKRLAVAASLAAIVAGLATYAALTESPPFGQADPATITLLLTLDLALLSVLAVLILRRIVKIWMGRRRGAAGSRLHVRLVLVFSVLAVAPAIIMAVFSAIFFYVGVQSWFSDRVRTAVNESLAVATAYLHEHQQNIRADALAMANDLNQEAVRASGDPGRFEQIVNTQALLRALSEAIVFNGTTGRILARSGFSFALEFDPIPEESIEQARRGDVAMILAENDDRVRALVRLDRFVDTYLYVGRLVEPRVLNHMQSAQGAVREYAEMEGERGSLQITFTLVFVVVALLLLLAAVWAGLNFATQLARPISALIGAAERVRAGDLTVRVNEPPGEDELGLLSRAFNRMTTEIETQRRELLQANQQLDERRRFTETVLFGVSAGVIGLDMDGVVNLPNLSAARLLGIDDPEQMIGHKLAELSPEMAELLENGPKRPGRIVQDQIQIRRTGRAPLTLLVRIAAEGAGKEVRGHVVTFDDITELVSAQRKAAWADVARRIAHEIKNPLTPIQLSAERLRRKYLKEITGDTEVFTMCTDTIVRQVDDIRRMVDEFSAFARMPQPVMKPVNINDLVRQAVFLQSSAHAGKVKFEMALPSGPLTVPCDSRQISQALTNLLQNAVDAIEGRTPPEEGGGELPPGHVSVHVDLGADTVALVVEDNGKGLPSDERHRLTEPYVTTRAKGTGLGLAIVKKIMEDHGGELTLEDREGGGARVGLVIPQTRSAGGEADAAPDDRPAEAGASQRHVAHGA</sequence>
<comment type="caution">
    <text evidence="18">The sequence shown here is derived from an EMBL/GenBank/DDBJ whole genome shotgun (WGS) entry which is preliminary data.</text>
</comment>
<dbReference type="PANTHER" id="PTHR43065:SF10">
    <property type="entry name" value="PEROXIDE STRESS-ACTIVATED HISTIDINE KINASE MAK3"/>
    <property type="match status" value="1"/>
</dbReference>
<keyword evidence="5 13" id="KW-0808">Transferase</keyword>
<dbReference type="InterPro" id="IPR045671">
    <property type="entry name" value="NtrY-like_N"/>
</dbReference>
<dbReference type="SUPFAM" id="SSF158472">
    <property type="entry name" value="HAMP domain-like"/>
    <property type="match status" value="1"/>
</dbReference>
<keyword evidence="19" id="KW-1185">Reference proteome</keyword>
<evidence type="ECO:0000256" key="3">
    <source>
        <dbReference type="ARBA" id="ARBA00022475"/>
    </source>
</evidence>
<dbReference type="InterPro" id="IPR004358">
    <property type="entry name" value="Sig_transdc_His_kin-like_C"/>
</dbReference>
<dbReference type="Pfam" id="PF00672">
    <property type="entry name" value="HAMP"/>
    <property type="match status" value="1"/>
</dbReference>
<dbReference type="Gene3D" id="3.30.450.20">
    <property type="entry name" value="PAS domain"/>
    <property type="match status" value="1"/>
</dbReference>
<dbReference type="PROSITE" id="PS50885">
    <property type="entry name" value="HAMP"/>
    <property type="match status" value="1"/>
</dbReference>
<dbReference type="CDD" id="cd00130">
    <property type="entry name" value="PAS"/>
    <property type="match status" value="1"/>
</dbReference>